<keyword evidence="3" id="KW-0479">Metal-binding</keyword>
<evidence type="ECO:0000256" key="4">
    <source>
        <dbReference type="ARBA" id="ARBA00022801"/>
    </source>
</evidence>
<dbReference type="GO" id="GO:0003676">
    <property type="term" value="F:nucleic acid binding"/>
    <property type="evidence" value="ECO:0007669"/>
    <property type="project" value="InterPro"/>
</dbReference>
<evidence type="ECO:0000259" key="9">
    <source>
        <dbReference type="SMART" id="SM00479"/>
    </source>
</evidence>
<dbReference type="GO" id="GO:0008296">
    <property type="term" value="F:3'-5'-DNA exonuclease activity"/>
    <property type="evidence" value="ECO:0007669"/>
    <property type="project" value="TreeGrafter"/>
</dbReference>
<evidence type="ECO:0000256" key="8">
    <source>
        <dbReference type="SAM" id="MobiDB-lite"/>
    </source>
</evidence>
<feature type="compositionally biased region" description="Polar residues" evidence="8">
    <location>
        <begin position="311"/>
        <end position="320"/>
    </location>
</feature>
<dbReference type="GO" id="GO:0005737">
    <property type="term" value="C:cytoplasm"/>
    <property type="evidence" value="ECO:0007669"/>
    <property type="project" value="TreeGrafter"/>
</dbReference>
<keyword evidence="2" id="KW-0540">Nuclease</keyword>
<evidence type="ECO:0000256" key="1">
    <source>
        <dbReference type="ARBA" id="ARBA00001946"/>
    </source>
</evidence>
<proteinExistence type="inferred from homology"/>
<dbReference type="EMBL" id="GGFJ01006374">
    <property type="protein sequence ID" value="MBW55515.1"/>
    <property type="molecule type" value="Transcribed_RNA"/>
</dbReference>
<feature type="domain" description="Exonuclease" evidence="9">
    <location>
        <begin position="6"/>
        <end position="365"/>
    </location>
</feature>
<feature type="region of interest" description="Disordered" evidence="8">
    <location>
        <begin position="257"/>
        <end position="322"/>
    </location>
</feature>
<protein>
    <submittedName>
        <fullName evidence="10">Putative three prime repair exonuclease 1</fullName>
    </submittedName>
</protein>
<sequence length="382" mass="43111">MTNIKSFAFLDLETTGLPEYEFSRTKITELSVVACSREHLQLESTLELPRVVHKLSLCFNPFRMISHKSSQSTGLYNDLLQHEGLFDANAGELLRLFLSRLQKPVCLVAHNGYRFDFILLKKQLTSIGITLEAGSVVCIDSIAAFRSIEADIERSTLENCDGLDDAVSELEYRTVRMLDMLQQSGSAKEENSRQSLTPPSEEIERKHKQAVQAHLAVSPGEYNRNGTASETMDEMLSQPATMGVLECLEVASNFMADQKKRNEKTPQTSRTGREEDNEDVEDGFFEQTQKPAPASRPCTSSRARKRLFPADSSTEGTQSTQRRRYNLTELYKRTVGRDLQNAHRAEQDTMALLECVAMHAERFIVYAEAHCVPFESIKGSFY</sequence>
<dbReference type="SUPFAM" id="SSF53098">
    <property type="entry name" value="Ribonuclease H-like"/>
    <property type="match status" value="1"/>
</dbReference>
<comment type="similarity">
    <text evidence="7">Belongs to the exonuclease superfamily. TREX family.</text>
</comment>
<dbReference type="InterPro" id="IPR013520">
    <property type="entry name" value="Ribonucl_H"/>
</dbReference>
<dbReference type="PANTHER" id="PTHR13058:SF19">
    <property type="entry name" value="LD40940P"/>
    <property type="match status" value="1"/>
</dbReference>
<evidence type="ECO:0000256" key="6">
    <source>
        <dbReference type="ARBA" id="ARBA00022842"/>
    </source>
</evidence>
<feature type="compositionally biased region" description="Acidic residues" evidence="8">
    <location>
        <begin position="275"/>
        <end position="284"/>
    </location>
</feature>
<accession>A0A2M4BR06</accession>
<keyword evidence="6" id="KW-0460">Magnesium</keyword>
<name>A0A2M4BR06_9DIPT</name>
<dbReference type="AlphaFoldDB" id="A0A2M4BR06"/>
<dbReference type="GO" id="GO:0006308">
    <property type="term" value="P:DNA catabolic process"/>
    <property type="evidence" value="ECO:0007669"/>
    <property type="project" value="TreeGrafter"/>
</dbReference>
<dbReference type="SMART" id="SM00479">
    <property type="entry name" value="EXOIII"/>
    <property type="match status" value="1"/>
</dbReference>
<evidence type="ECO:0000256" key="2">
    <source>
        <dbReference type="ARBA" id="ARBA00022722"/>
    </source>
</evidence>
<dbReference type="InterPro" id="IPR040393">
    <property type="entry name" value="TREX1/2"/>
</dbReference>
<dbReference type="PANTHER" id="PTHR13058">
    <property type="entry name" value="THREE PRIME REPAIR EXONUCLEASE 1, 2"/>
    <property type="match status" value="1"/>
</dbReference>
<comment type="cofactor">
    <cofactor evidence="1">
        <name>Mg(2+)</name>
        <dbReference type="ChEBI" id="CHEBI:18420"/>
    </cofactor>
</comment>
<dbReference type="InterPro" id="IPR036397">
    <property type="entry name" value="RNaseH_sf"/>
</dbReference>
<keyword evidence="4" id="KW-0378">Hydrolase</keyword>
<evidence type="ECO:0000256" key="5">
    <source>
        <dbReference type="ARBA" id="ARBA00022839"/>
    </source>
</evidence>
<feature type="region of interest" description="Disordered" evidence="8">
    <location>
        <begin position="183"/>
        <end position="227"/>
    </location>
</feature>
<organism evidence="10">
    <name type="scientific">Anopheles marajoara</name>
    <dbReference type="NCBI Taxonomy" id="58244"/>
    <lineage>
        <taxon>Eukaryota</taxon>
        <taxon>Metazoa</taxon>
        <taxon>Ecdysozoa</taxon>
        <taxon>Arthropoda</taxon>
        <taxon>Hexapoda</taxon>
        <taxon>Insecta</taxon>
        <taxon>Pterygota</taxon>
        <taxon>Neoptera</taxon>
        <taxon>Endopterygota</taxon>
        <taxon>Diptera</taxon>
        <taxon>Nematocera</taxon>
        <taxon>Culicoidea</taxon>
        <taxon>Culicidae</taxon>
        <taxon>Anophelinae</taxon>
        <taxon>Anopheles</taxon>
    </lineage>
</organism>
<evidence type="ECO:0000256" key="3">
    <source>
        <dbReference type="ARBA" id="ARBA00022723"/>
    </source>
</evidence>
<evidence type="ECO:0000256" key="7">
    <source>
        <dbReference type="ARBA" id="ARBA00025769"/>
    </source>
</evidence>
<dbReference type="GO" id="GO:0046872">
    <property type="term" value="F:metal ion binding"/>
    <property type="evidence" value="ECO:0007669"/>
    <property type="project" value="UniProtKB-KW"/>
</dbReference>
<dbReference type="Gene3D" id="3.30.420.10">
    <property type="entry name" value="Ribonuclease H-like superfamily/Ribonuclease H"/>
    <property type="match status" value="2"/>
</dbReference>
<dbReference type="InterPro" id="IPR012337">
    <property type="entry name" value="RNaseH-like_sf"/>
</dbReference>
<keyword evidence="5 10" id="KW-0269">Exonuclease</keyword>
<evidence type="ECO:0000313" key="10">
    <source>
        <dbReference type="EMBL" id="MBW55515.1"/>
    </source>
</evidence>
<reference evidence="10" key="1">
    <citation type="submission" date="2018-01" db="EMBL/GenBank/DDBJ databases">
        <title>An insight into the sialome of Amazonian anophelines.</title>
        <authorList>
            <person name="Ribeiro J.M."/>
            <person name="Scarpassa V."/>
            <person name="Calvo E."/>
        </authorList>
    </citation>
    <scope>NUCLEOTIDE SEQUENCE</scope>
    <source>
        <tissue evidence="10">Salivary glands</tissue>
    </source>
</reference>